<dbReference type="Pfam" id="PF00528">
    <property type="entry name" value="BPD_transp_1"/>
    <property type="match status" value="1"/>
</dbReference>
<dbReference type="EMBL" id="JAROYP010000005">
    <property type="protein sequence ID" value="MDH5161340.1"/>
    <property type="molecule type" value="Genomic_DNA"/>
</dbReference>
<dbReference type="Proteomes" id="UP001159179">
    <property type="component" value="Unassembled WGS sequence"/>
</dbReference>
<comment type="subcellular location">
    <subcellularLocation>
        <location evidence="1 8">Cell membrane</location>
        <topology evidence="1 8">Multi-pass membrane protein</topology>
    </subcellularLocation>
</comment>
<dbReference type="PANTHER" id="PTHR43470">
    <property type="entry name" value="PHOSPHATE TRANSPORT SYSTEM PERMEASE PROTEIN PSTA-RELATED"/>
    <property type="match status" value="1"/>
</dbReference>
<dbReference type="GO" id="GO:0005886">
    <property type="term" value="C:plasma membrane"/>
    <property type="evidence" value="ECO:0007669"/>
    <property type="project" value="UniProtKB-SubCell"/>
</dbReference>
<dbReference type="RefSeq" id="WP_058002905.1">
    <property type="nucleotide sequence ID" value="NZ_JAHLNB010000007.1"/>
</dbReference>
<protein>
    <recommendedName>
        <fullName evidence="8">Phosphate transport system permease protein PstA</fullName>
    </recommendedName>
</protein>
<keyword evidence="3" id="KW-0813">Transport</keyword>
<dbReference type="AlphaFoldDB" id="A0AAW6SVF2"/>
<evidence type="ECO:0000256" key="8">
    <source>
        <dbReference type="RuleBase" id="RU363043"/>
    </source>
</evidence>
<evidence type="ECO:0000313" key="10">
    <source>
        <dbReference type="EMBL" id="MDH5161340.1"/>
    </source>
</evidence>
<evidence type="ECO:0000256" key="1">
    <source>
        <dbReference type="ARBA" id="ARBA00004651"/>
    </source>
</evidence>
<gene>
    <name evidence="10" type="primary">pstA</name>
    <name evidence="10" type="ORF">P5X88_10340</name>
</gene>
<evidence type="ECO:0000256" key="4">
    <source>
        <dbReference type="ARBA" id="ARBA00022475"/>
    </source>
</evidence>
<evidence type="ECO:0000256" key="3">
    <source>
        <dbReference type="ARBA" id="ARBA00022448"/>
    </source>
</evidence>
<feature type="transmembrane region" description="Helical" evidence="8">
    <location>
        <begin position="264"/>
        <end position="284"/>
    </location>
</feature>
<evidence type="ECO:0000256" key="2">
    <source>
        <dbReference type="ARBA" id="ARBA00007069"/>
    </source>
</evidence>
<dbReference type="SUPFAM" id="SSF161098">
    <property type="entry name" value="MetI-like"/>
    <property type="match status" value="1"/>
</dbReference>
<feature type="transmembrane region" description="Helical" evidence="8">
    <location>
        <begin position="99"/>
        <end position="123"/>
    </location>
</feature>
<sequence length="294" mass="31863">MNAKRADRLATIIFYAIAGFIVLLLAGLFGYILVNGVSHISWKFITSPPQSFRAGGGIGPQLFNSFYLLVLTMIISVPLALGAGIYMSEYAKKNIFTDILRTVIEVLSSLPSIVVGLFGFLFFVIYMGWGFSILTGALVLTIFNLPLMVRVVETSLQGVPDAQREAGLALGISKWETIKKILLPAAIPGIVTGIILASGRVFGEAAALIYTAGMSTPILDFSNWNPFSPTSPLNPMRPAETLAVHIWKINSEGLMPDVKEVSSGTSALLVLLILVFNISARWIGKFIYKRMTAS</sequence>
<dbReference type="InterPro" id="IPR000515">
    <property type="entry name" value="MetI-like"/>
</dbReference>
<keyword evidence="6 8" id="KW-1133">Transmembrane helix</keyword>
<comment type="similarity">
    <text evidence="2 8">Belongs to the binding-protein-dependent transport system permease family. CysTW subfamily.</text>
</comment>
<organism evidence="10 11">
    <name type="scientific">Heyndrickxia oleronia</name>
    <dbReference type="NCBI Taxonomy" id="38875"/>
    <lineage>
        <taxon>Bacteria</taxon>
        <taxon>Bacillati</taxon>
        <taxon>Bacillota</taxon>
        <taxon>Bacilli</taxon>
        <taxon>Bacillales</taxon>
        <taxon>Bacillaceae</taxon>
        <taxon>Heyndrickxia</taxon>
    </lineage>
</organism>
<name>A0AAW6SVF2_9BACI</name>
<reference evidence="10" key="1">
    <citation type="submission" date="2023-03" db="EMBL/GenBank/DDBJ databases">
        <title>Bacterial isolates from washroom surfaces on a university campus.</title>
        <authorList>
            <person name="Holman D.B."/>
            <person name="Gzyl K.E."/>
            <person name="Taheri A.E."/>
        </authorList>
    </citation>
    <scope>NUCLEOTIDE SEQUENCE</scope>
    <source>
        <strain evidence="10">RD03</strain>
    </source>
</reference>
<keyword evidence="5 8" id="KW-0812">Transmembrane</keyword>
<feature type="transmembrane region" description="Helical" evidence="8">
    <location>
        <begin position="12"/>
        <end position="34"/>
    </location>
</feature>
<dbReference type="NCBIfam" id="TIGR00974">
    <property type="entry name" value="3a0107s02c"/>
    <property type="match status" value="1"/>
</dbReference>
<dbReference type="PANTHER" id="PTHR43470:SF4">
    <property type="entry name" value="ABC TRANSPORTER PERMEASE PROTEIN YQGI-RELATED"/>
    <property type="match status" value="1"/>
</dbReference>
<dbReference type="Gene3D" id="1.10.3720.10">
    <property type="entry name" value="MetI-like"/>
    <property type="match status" value="1"/>
</dbReference>
<accession>A0AAW6SVF2</accession>
<feature type="transmembrane region" description="Helical" evidence="8">
    <location>
        <begin position="129"/>
        <end position="147"/>
    </location>
</feature>
<proteinExistence type="inferred from homology"/>
<dbReference type="GO" id="GO:0035435">
    <property type="term" value="P:phosphate ion transmembrane transport"/>
    <property type="evidence" value="ECO:0007669"/>
    <property type="project" value="InterPro"/>
</dbReference>
<feature type="transmembrane region" description="Helical" evidence="8">
    <location>
        <begin position="181"/>
        <end position="202"/>
    </location>
</feature>
<keyword evidence="4 8" id="KW-1003">Cell membrane</keyword>
<comment type="caution">
    <text evidence="10">The sequence shown here is derived from an EMBL/GenBank/DDBJ whole genome shotgun (WGS) entry which is preliminary data.</text>
</comment>
<dbReference type="InterPro" id="IPR035906">
    <property type="entry name" value="MetI-like_sf"/>
</dbReference>
<evidence type="ECO:0000256" key="6">
    <source>
        <dbReference type="ARBA" id="ARBA00022989"/>
    </source>
</evidence>
<keyword evidence="7 8" id="KW-0472">Membrane</keyword>
<feature type="domain" description="ABC transmembrane type-1" evidence="9">
    <location>
        <begin position="62"/>
        <end position="280"/>
    </location>
</feature>
<dbReference type="GO" id="GO:0005315">
    <property type="term" value="F:phosphate transmembrane transporter activity"/>
    <property type="evidence" value="ECO:0007669"/>
    <property type="project" value="InterPro"/>
</dbReference>
<evidence type="ECO:0000259" key="9">
    <source>
        <dbReference type="PROSITE" id="PS50928"/>
    </source>
</evidence>
<evidence type="ECO:0000256" key="5">
    <source>
        <dbReference type="ARBA" id="ARBA00022692"/>
    </source>
</evidence>
<feature type="transmembrane region" description="Helical" evidence="8">
    <location>
        <begin position="66"/>
        <end position="87"/>
    </location>
</feature>
<evidence type="ECO:0000256" key="7">
    <source>
        <dbReference type="ARBA" id="ARBA00023136"/>
    </source>
</evidence>
<dbReference type="InterPro" id="IPR005672">
    <property type="entry name" value="Phosphate_PstA"/>
</dbReference>
<evidence type="ECO:0000313" key="11">
    <source>
        <dbReference type="Proteomes" id="UP001159179"/>
    </source>
</evidence>
<dbReference type="CDD" id="cd06261">
    <property type="entry name" value="TM_PBP2"/>
    <property type="match status" value="1"/>
</dbReference>
<dbReference type="PROSITE" id="PS50928">
    <property type="entry name" value="ABC_TM1"/>
    <property type="match status" value="1"/>
</dbReference>